<gene>
    <name evidence="3" type="ORF">M427DRAFT_100579</name>
</gene>
<dbReference type="OrthoDB" id="2105077at2759"/>
<dbReference type="Gene3D" id="3.30.479.30">
    <property type="entry name" value="Band 7 domain"/>
    <property type="match status" value="1"/>
</dbReference>
<dbReference type="InterPro" id="IPR001107">
    <property type="entry name" value="Band_7"/>
</dbReference>
<dbReference type="InterPro" id="IPR001972">
    <property type="entry name" value="Stomatin_HflK_fam"/>
</dbReference>
<proteinExistence type="inferred from homology"/>
<dbReference type="InterPro" id="IPR036013">
    <property type="entry name" value="Band_7/SPFH_dom_sf"/>
</dbReference>
<dbReference type="PANTHER" id="PTHR10264">
    <property type="entry name" value="BAND 7 PROTEIN-RELATED"/>
    <property type="match status" value="1"/>
</dbReference>
<dbReference type="OMA" id="IQQMVRV"/>
<dbReference type="PANTHER" id="PTHR10264:SF19">
    <property type="entry name" value="AT06885P-RELATED"/>
    <property type="match status" value="1"/>
</dbReference>
<dbReference type="PRINTS" id="PR00721">
    <property type="entry name" value="STOMATIN"/>
</dbReference>
<dbReference type="SMART" id="SM00244">
    <property type="entry name" value="PHB"/>
    <property type="match status" value="1"/>
</dbReference>
<dbReference type="SUPFAM" id="SSF117892">
    <property type="entry name" value="Band 7/SPFH domain"/>
    <property type="match status" value="1"/>
</dbReference>
<evidence type="ECO:0000259" key="2">
    <source>
        <dbReference type="SMART" id="SM00244"/>
    </source>
</evidence>
<dbReference type="Proteomes" id="UP000070544">
    <property type="component" value="Unassembled WGS sequence"/>
</dbReference>
<reference evidence="3 4" key="1">
    <citation type="journal article" date="2015" name="Genome Biol. Evol.">
        <title>Phylogenomic analyses indicate that early fungi evolved digesting cell walls of algal ancestors of land plants.</title>
        <authorList>
            <person name="Chang Y."/>
            <person name="Wang S."/>
            <person name="Sekimoto S."/>
            <person name="Aerts A.L."/>
            <person name="Choi C."/>
            <person name="Clum A."/>
            <person name="LaButti K.M."/>
            <person name="Lindquist E.A."/>
            <person name="Yee Ngan C."/>
            <person name="Ohm R.A."/>
            <person name="Salamov A.A."/>
            <person name="Grigoriev I.V."/>
            <person name="Spatafora J.W."/>
            <person name="Berbee M.L."/>
        </authorList>
    </citation>
    <scope>NUCLEOTIDE SEQUENCE [LARGE SCALE GENOMIC DNA]</scope>
    <source>
        <strain evidence="3 4">JEL478</strain>
    </source>
</reference>
<evidence type="ECO:0000313" key="3">
    <source>
        <dbReference type="EMBL" id="KXS13384.1"/>
    </source>
</evidence>
<dbReference type="GO" id="GO:0098552">
    <property type="term" value="C:side of membrane"/>
    <property type="evidence" value="ECO:0007669"/>
    <property type="project" value="UniProtKB-ARBA"/>
</dbReference>
<dbReference type="AlphaFoldDB" id="A0A139A9N0"/>
<comment type="similarity">
    <text evidence="1">Belongs to the band 7/mec-2 family.</text>
</comment>
<dbReference type="CDD" id="cd13437">
    <property type="entry name" value="SPFH_alloslipin"/>
    <property type="match status" value="1"/>
</dbReference>
<dbReference type="STRING" id="1344416.A0A139A9N0"/>
<dbReference type="Gene3D" id="6.10.250.2090">
    <property type="match status" value="1"/>
</dbReference>
<evidence type="ECO:0000313" key="4">
    <source>
        <dbReference type="Proteomes" id="UP000070544"/>
    </source>
</evidence>
<dbReference type="FunFam" id="3.30.479.30:FF:000004">
    <property type="entry name" value="Putative membrane protease family, stomatin"/>
    <property type="match status" value="1"/>
</dbReference>
<organism evidence="3 4">
    <name type="scientific">Gonapodya prolifera (strain JEL478)</name>
    <name type="common">Monoblepharis prolifera</name>
    <dbReference type="NCBI Taxonomy" id="1344416"/>
    <lineage>
        <taxon>Eukaryota</taxon>
        <taxon>Fungi</taxon>
        <taxon>Fungi incertae sedis</taxon>
        <taxon>Chytridiomycota</taxon>
        <taxon>Chytridiomycota incertae sedis</taxon>
        <taxon>Monoblepharidomycetes</taxon>
        <taxon>Monoblepharidales</taxon>
        <taxon>Gonapodyaceae</taxon>
        <taxon>Gonapodya</taxon>
    </lineage>
</organism>
<protein>
    <recommendedName>
        <fullName evidence="2">Band 7 domain-containing protein</fullName>
    </recommendedName>
</protein>
<sequence>MRIQESFAKQGDLPRSEHSAYEGLLTGLGDIIGGLGSIPGVFCCPNPYKTVQQGEVGLISRFGKWYRSVDPGLWRVNVITEKMKMVDIKIQVDDIPRQSIMTKDNVMVIIDSVLYWHVTDPYTTAFLVSNVRTALIERTQTTLRQILGQRVLQECIENRETIAHEVQNIIEVPAEQWGVRVESMLIKDLQFSPELQETLSAAAKQKRIGESKVIAAQAEVNAAKLMREASDILNTPAAMQIRYLETLTSMASKAGSKVSKR</sequence>
<evidence type="ECO:0000256" key="1">
    <source>
        <dbReference type="ARBA" id="ARBA00008164"/>
    </source>
</evidence>
<keyword evidence="4" id="KW-1185">Reference proteome</keyword>
<dbReference type="InterPro" id="IPR043202">
    <property type="entry name" value="Band-7_stomatin-like"/>
</dbReference>
<dbReference type="EMBL" id="KQ965778">
    <property type="protein sequence ID" value="KXS13384.1"/>
    <property type="molecule type" value="Genomic_DNA"/>
</dbReference>
<accession>A0A139A9N0</accession>
<dbReference type="Pfam" id="PF01145">
    <property type="entry name" value="Band_7"/>
    <property type="match status" value="1"/>
</dbReference>
<name>A0A139A9N0_GONPJ</name>
<dbReference type="GO" id="GO:0005886">
    <property type="term" value="C:plasma membrane"/>
    <property type="evidence" value="ECO:0007669"/>
    <property type="project" value="InterPro"/>
</dbReference>
<feature type="domain" description="Band 7" evidence="2">
    <location>
        <begin position="46"/>
        <end position="203"/>
    </location>
</feature>